<organism evidence="1 2">
    <name type="scientific">Babesia gibsoni</name>
    <dbReference type="NCBI Taxonomy" id="33632"/>
    <lineage>
        <taxon>Eukaryota</taxon>
        <taxon>Sar</taxon>
        <taxon>Alveolata</taxon>
        <taxon>Apicomplexa</taxon>
        <taxon>Aconoidasida</taxon>
        <taxon>Piroplasmida</taxon>
        <taxon>Babesiidae</taxon>
        <taxon>Babesia</taxon>
    </lineage>
</organism>
<keyword evidence="2" id="KW-1185">Reference proteome</keyword>
<proteinExistence type="predicted"/>
<evidence type="ECO:0000313" key="2">
    <source>
        <dbReference type="Proteomes" id="UP001230268"/>
    </source>
</evidence>
<evidence type="ECO:0000313" key="1">
    <source>
        <dbReference type="EMBL" id="KAK1443737.1"/>
    </source>
</evidence>
<accession>A0AAD8LLB8</accession>
<comment type="caution">
    <text evidence="1">The sequence shown here is derived from an EMBL/GenBank/DDBJ whole genome shotgun (WGS) entry which is preliminary data.</text>
</comment>
<dbReference type="Proteomes" id="UP001230268">
    <property type="component" value="Unassembled WGS sequence"/>
</dbReference>
<dbReference type="AlphaFoldDB" id="A0AAD8LLB8"/>
<reference evidence="1" key="1">
    <citation type="submission" date="2023-08" db="EMBL/GenBank/DDBJ databases">
        <title>Draft sequence of the Babesia gibsoni genome.</title>
        <authorList>
            <person name="Yamagishi J.Y."/>
            <person name="Xuan X.X."/>
        </authorList>
    </citation>
    <scope>NUCLEOTIDE SEQUENCE</scope>
    <source>
        <strain evidence="1">Azabu</strain>
    </source>
</reference>
<name>A0AAD8LLB8_BABGI</name>
<dbReference type="EMBL" id="JAVEPI010000002">
    <property type="protein sequence ID" value="KAK1443737.1"/>
    <property type="molecule type" value="Genomic_DNA"/>
</dbReference>
<sequence>MCPQFKNWSYDLASTSAESSQQLDKATLSQERDVCCPVPPEIVEIKLYASARVNLLYRRRSSFEELTRKGELVNLQLLKDVLHTKITKHERRALELCVLMLSVCQKRSSVSGDTCDLAIEVCGYTSTKEMRYDLLCEDVLSLLVLSSVWVTEAASATNLARVAYDVLFNIATTCNNKYLSQYMEHLLDDKKRMYGEDLYWRLRLVHNAFISKKLYQDNVTQLLTLCLEIANCQSGTIYVTELLSDILVALWTYKQVDPNELPPRYRCLFMAKLLLAGFVHQDMVTTLVTTATHGEYSERKVALSALYKASKMNILPYGVNENIFLEMGDTDLGMLSVHASMLNERDSVLSYLEQLYIEVARRLCTDCNNVQDGFNMAKDGIIDLISGDGNLKGDTKIHLHLAVEKYFSFRDITQAISVAYRRLHELGRRASIDSATSCIATRSAFTEKSILLLLYLATLRVELIPYVIGVIDQSVQSEGIRDEVVRFCLSSILAANSNSIFLQQFVILACKVFNVTIKQYIMKYGHSTILLRQEMDCLMLDILRAMNWILNRCKSSIKSCRSIPHVGSTLASVAVYVNTVYWGRLTMDISHELSMALVRMLQACILKEREENIENPRYLLDEGVEYVPEIIGYCSSAFEIICHAIVPSVKLVRSILTVTWHSKHAIKVFNGLQAIASRASLGKRVIRELLLYCIHAKVHTDWDKATLLSFQKFVKLFVLLIQSNECCSKRAIKVDFLKVSAKNGWKAASRLRSRRHGTVRLGGSNNRVVFLRELSNKLKEDACSSSIAICGPLDLLDEHLRMNGIQAVSRETLAAVPWVGVSRLTSLMEEVLRRGPHDSKTWSYLFKRFELILNSFSHKHLSRVMVTIGKYGRCPSDLVPMIRTHALSQLNECDILSCCGILYGMDKLQQCDNELKASFKEQVVKTLDTATEPYPVVLLASLYSSSGDKKTTEALLRHLVNHVNELNPKALSMIVVSVVTQFGDNQGILELLMPFLLKATERTRDMDIRSLSQIYSSIAKSTLTNAQHILDELSDVIHQKAEFFTLHQCILILSGAARRRHLNSQLIMELMKSIDNKRHNATQQQLLFILSSALRLGMRDSSLVSKISQELHISDLGHTELANLTYMAAKWKLTNITNEALFEEFQKQSAHMSLRDMALVAYGFARIGNLPQMKQILAASEDLLNKQPGPTDPRIVGMMTQLANRVKFEHCDLQ</sequence>
<gene>
    <name evidence="1" type="ORF">BgAZ_206130</name>
</gene>
<protein>
    <submittedName>
        <fullName evidence="1">Uncharacterized protein</fullName>
    </submittedName>
</protein>